<sequence>MLVYSQYAIVAALVATALASVCYIWAVVRGHQEIMAASGVQRRTKVLVGTTGDHLDDLESLTETPVASTQVAPSGPAAGSLARYGSLLAWLALGFLTVALVLRTIVTGHGPFVTQHEFATSTAWGFLAMYLFFEWRYRARTLALLMLPITAGALLYALSWATTADPLVPALQNSLLLTTHIIVAVFAYGAFAVSAAAAGLYLLVSYWPERFGHVLPKEDVLDRLGYRAVVIGYPLLTMVIVLGAVWAEIAWGSYWSWDPKETASLVTWLIYGGYLHARVARGWVGRGAAYLLLVAFASVILTFVGNAFFGGLHSYGTGR</sequence>
<dbReference type="GO" id="GO:0020037">
    <property type="term" value="F:heme binding"/>
    <property type="evidence" value="ECO:0007669"/>
    <property type="project" value="InterPro"/>
</dbReference>
<dbReference type="PANTHER" id="PTHR30071">
    <property type="entry name" value="HEME EXPORTER PROTEIN C"/>
    <property type="match status" value="1"/>
</dbReference>
<evidence type="ECO:0000256" key="6">
    <source>
        <dbReference type="SAM" id="Phobius"/>
    </source>
</evidence>
<keyword evidence="2 6" id="KW-0812">Transmembrane</keyword>
<dbReference type="InterPro" id="IPR017562">
    <property type="entry name" value="Cyt_c_biogenesis_CcsA"/>
</dbReference>
<dbReference type="NCBIfam" id="TIGR03144">
    <property type="entry name" value="cytochr_II_ccsB"/>
    <property type="match status" value="1"/>
</dbReference>
<reference evidence="8 9" key="1">
    <citation type="submission" date="2019-01" db="EMBL/GenBank/DDBJ databases">
        <title>Lactibacter flavus gen. nov., sp. nov., a novel bacterium of the family Propionibacteriaceae isolated from raw milk and dairy products.</title>
        <authorList>
            <person name="Huptas C."/>
            <person name="Wenning M."/>
            <person name="Breitenwieser F."/>
            <person name="Doll E."/>
            <person name="Von Neubeck M."/>
            <person name="Busse H.-J."/>
            <person name="Scherer S."/>
        </authorList>
    </citation>
    <scope>NUCLEOTIDE SEQUENCE [LARGE SCALE GENOMIC DNA]</scope>
    <source>
        <strain evidence="8 9">DSM 22130</strain>
    </source>
</reference>
<dbReference type="InterPro" id="IPR002541">
    <property type="entry name" value="Cyt_c_assembly"/>
</dbReference>
<evidence type="ECO:0000313" key="8">
    <source>
        <dbReference type="EMBL" id="TBT94498.1"/>
    </source>
</evidence>
<dbReference type="EMBL" id="SDMR01000012">
    <property type="protein sequence ID" value="TBT94498.1"/>
    <property type="molecule type" value="Genomic_DNA"/>
</dbReference>
<keyword evidence="4 6" id="KW-1133">Transmembrane helix</keyword>
<feature type="transmembrane region" description="Helical" evidence="6">
    <location>
        <begin position="87"/>
        <end position="106"/>
    </location>
</feature>
<feature type="transmembrane region" description="Helical" evidence="6">
    <location>
        <begin position="6"/>
        <end position="28"/>
    </location>
</feature>
<evidence type="ECO:0000256" key="1">
    <source>
        <dbReference type="ARBA" id="ARBA00004141"/>
    </source>
</evidence>
<organism evidence="8 9">
    <name type="scientific">Propioniciclava tarda</name>
    <dbReference type="NCBI Taxonomy" id="433330"/>
    <lineage>
        <taxon>Bacteria</taxon>
        <taxon>Bacillati</taxon>
        <taxon>Actinomycetota</taxon>
        <taxon>Actinomycetes</taxon>
        <taxon>Propionibacteriales</taxon>
        <taxon>Propionibacteriaceae</taxon>
        <taxon>Propioniciclava</taxon>
    </lineage>
</organism>
<feature type="transmembrane region" description="Helical" evidence="6">
    <location>
        <begin position="181"/>
        <end position="204"/>
    </location>
</feature>
<dbReference type="Pfam" id="PF01578">
    <property type="entry name" value="Cytochrom_C_asm"/>
    <property type="match status" value="1"/>
</dbReference>
<dbReference type="AlphaFoldDB" id="A0A4Q9KJE2"/>
<keyword evidence="9" id="KW-1185">Reference proteome</keyword>
<feature type="transmembrane region" description="Helical" evidence="6">
    <location>
        <begin position="288"/>
        <end position="309"/>
    </location>
</feature>
<proteinExistence type="predicted"/>
<evidence type="ECO:0000256" key="4">
    <source>
        <dbReference type="ARBA" id="ARBA00022989"/>
    </source>
</evidence>
<dbReference type="Proteomes" id="UP000291933">
    <property type="component" value="Unassembled WGS sequence"/>
</dbReference>
<dbReference type="RefSeq" id="WP_131172396.1">
    <property type="nucleotide sequence ID" value="NZ_FXTL01000012.1"/>
</dbReference>
<gene>
    <name evidence="8" type="primary">ccsB</name>
    <name evidence="8" type="ORF">ET996_09850</name>
</gene>
<evidence type="ECO:0000256" key="2">
    <source>
        <dbReference type="ARBA" id="ARBA00022692"/>
    </source>
</evidence>
<dbReference type="InterPro" id="IPR045062">
    <property type="entry name" value="Cyt_c_biogenesis_CcsA/CcmC"/>
</dbReference>
<dbReference type="PANTHER" id="PTHR30071:SF1">
    <property type="entry name" value="CYTOCHROME B_B6 PROTEIN-RELATED"/>
    <property type="match status" value="1"/>
</dbReference>
<dbReference type="GO" id="GO:0017004">
    <property type="term" value="P:cytochrome complex assembly"/>
    <property type="evidence" value="ECO:0007669"/>
    <property type="project" value="UniProtKB-KW"/>
</dbReference>
<keyword evidence="3" id="KW-0201">Cytochrome c-type biogenesis</keyword>
<feature type="transmembrane region" description="Helical" evidence="6">
    <location>
        <begin position="224"/>
        <end position="247"/>
    </location>
</feature>
<feature type="transmembrane region" description="Helical" evidence="6">
    <location>
        <begin position="118"/>
        <end position="135"/>
    </location>
</feature>
<evidence type="ECO:0000256" key="5">
    <source>
        <dbReference type="ARBA" id="ARBA00023136"/>
    </source>
</evidence>
<keyword evidence="5 6" id="KW-0472">Membrane</keyword>
<comment type="caution">
    <text evidence="8">The sequence shown here is derived from an EMBL/GenBank/DDBJ whole genome shotgun (WGS) entry which is preliminary data.</text>
</comment>
<feature type="transmembrane region" description="Helical" evidence="6">
    <location>
        <begin position="142"/>
        <end position="161"/>
    </location>
</feature>
<evidence type="ECO:0000256" key="3">
    <source>
        <dbReference type="ARBA" id="ARBA00022748"/>
    </source>
</evidence>
<accession>A0A4Q9KJE2</accession>
<feature type="domain" description="Cytochrome c assembly protein" evidence="7">
    <location>
        <begin position="121"/>
        <end position="313"/>
    </location>
</feature>
<evidence type="ECO:0000313" key="9">
    <source>
        <dbReference type="Proteomes" id="UP000291933"/>
    </source>
</evidence>
<protein>
    <submittedName>
        <fullName evidence="8">C-type cytochrome biogenesis protein CcsB</fullName>
    </submittedName>
</protein>
<name>A0A4Q9KJE2_PROTD</name>
<dbReference type="GO" id="GO:0005886">
    <property type="term" value="C:plasma membrane"/>
    <property type="evidence" value="ECO:0007669"/>
    <property type="project" value="TreeGrafter"/>
</dbReference>
<dbReference type="OrthoDB" id="9814290at2"/>
<comment type="subcellular location">
    <subcellularLocation>
        <location evidence="1">Membrane</location>
        <topology evidence="1">Multi-pass membrane protein</topology>
    </subcellularLocation>
</comment>
<evidence type="ECO:0000259" key="7">
    <source>
        <dbReference type="Pfam" id="PF01578"/>
    </source>
</evidence>